<organism evidence="1 2">
    <name type="scientific">Gossypium laxum</name>
    <dbReference type="NCBI Taxonomy" id="34288"/>
    <lineage>
        <taxon>Eukaryota</taxon>
        <taxon>Viridiplantae</taxon>
        <taxon>Streptophyta</taxon>
        <taxon>Embryophyta</taxon>
        <taxon>Tracheophyta</taxon>
        <taxon>Spermatophyta</taxon>
        <taxon>Magnoliopsida</taxon>
        <taxon>eudicotyledons</taxon>
        <taxon>Gunneridae</taxon>
        <taxon>Pentapetalae</taxon>
        <taxon>rosids</taxon>
        <taxon>malvids</taxon>
        <taxon>Malvales</taxon>
        <taxon>Malvaceae</taxon>
        <taxon>Malvoideae</taxon>
        <taxon>Gossypium</taxon>
    </lineage>
</organism>
<name>A0A7J9ANB9_9ROSI</name>
<dbReference type="AlphaFoldDB" id="A0A7J9ANB9"/>
<dbReference type="Proteomes" id="UP000593574">
    <property type="component" value="Unassembled WGS sequence"/>
</dbReference>
<keyword evidence="2" id="KW-1185">Reference proteome</keyword>
<proteinExistence type="predicted"/>
<feature type="non-terminal residue" evidence="1">
    <location>
        <position position="86"/>
    </location>
</feature>
<evidence type="ECO:0000313" key="2">
    <source>
        <dbReference type="Proteomes" id="UP000593574"/>
    </source>
</evidence>
<comment type="caution">
    <text evidence="1">The sequence shown here is derived from an EMBL/GenBank/DDBJ whole genome shotgun (WGS) entry which is preliminary data.</text>
</comment>
<dbReference type="EMBL" id="JABEZV010000011">
    <property type="protein sequence ID" value="MBA0725513.1"/>
    <property type="molecule type" value="Genomic_DNA"/>
</dbReference>
<gene>
    <name evidence="1" type="ORF">Golax_022098</name>
</gene>
<accession>A0A7J9ANB9</accession>
<reference evidence="1 2" key="1">
    <citation type="journal article" date="2019" name="Genome Biol. Evol.">
        <title>Insights into the evolution of the New World diploid cottons (Gossypium, subgenus Houzingenia) based on genome sequencing.</title>
        <authorList>
            <person name="Grover C.E."/>
            <person name="Arick M.A. 2nd"/>
            <person name="Thrash A."/>
            <person name="Conover J.L."/>
            <person name="Sanders W.S."/>
            <person name="Peterson D.G."/>
            <person name="Frelichowski J.E."/>
            <person name="Scheffler J.A."/>
            <person name="Scheffler B.E."/>
            <person name="Wendel J.F."/>
        </authorList>
    </citation>
    <scope>NUCLEOTIDE SEQUENCE [LARGE SCALE GENOMIC DNA]</scope>
    <source>
        <strain evidence="1">4</strain>
        <tissue evidence="1">Leaf</tissue>
    </source>
</reference>
<sequence length="86" mass="9975">MTGRDAISLLEEELIQLTVKSLLIVPSDKLTLICIVWTKKSYNPDNFRAQMRSIRKTKRKFEIQVAGQNLFLISFESDDDLKMVLE</sequence>
<evidence type="ECO:0008006" key="3">
    <source>
        <dbReference type="Google" id="ProtNLM"/>
    </source>
</evidence>
<protein>
    <recommendedName>
        <fullName evidence="3">DUF4283 domain-containing protein</fullName>
    </recommendedName>
</protein>
<evidence type="ECO:0000313" key="1">
    <source>
        <dbReference type="EMBL" id="MBA0725513.1"/>
    </source>
</evidence>